<dbReference type="Proteomes" id="UP000483035">
    <property type="component" value="Unassembled WGS sequence"/>
</dbReference>
<organism evidence="1 2">
    <name type="scientific">Rhizobium lusitanum</name>
    <dbReference type="NCBI Taxonomy" id="293958"/>
    <lineage>
        <taxon>Bacteria</taxon>
        <taxon>Pseudomonadati</taxon>
        <taxon>Pseudomonadota</taxon>
        <taxon>Alphaproteobacteria</taxon>
        <taxon>Hyphomicrobiales</taxon>
        <taxon>Rhizobiaceae</taxon>
        <taxon>Rhizobium/Agrobacterium group</taxon>
        <taxon>Rhizobium</taxon>
    </lineage>
</organism>
<sequence length="63" mass="6838">MTWRVFGHASMPLRASSGRTAMEDNQKARGRLALLAQAIGSFCIGTSEFSSMGILQLCANRSF</sequence>
<dbReference type="RefSeq" id="WP_163993813.1">
    <property type="nucleotide sequence ID" value="NZ_WUEY01000032.1"/>
</dbReference>
<evidence type="ECO:0000313" key="2">
    <source>
        <dbReference type="Proteomes" id="UP000483035"/>
    </source>
</evidence>
<gene>
    <name evidence="1" type="ORF">GR212_33785</name>
</gene>
<dbReference type="AlphaFoldDB" id="A0A6L9UGR8"/>
<dbReference type="EMBL" id="WUEY01000032">
    <property type="protein sequence ID" value="NEI74521.1"/>
    <property type="molecule type" value="Genomic_DNA"/>
</dbReference>
<evidence type="ECO:0000313" key="1">
    <source>
        <dbReference type="EMBL" id="NEI74521.1"/>
    </source>
</evidence>
<name>A0A6L9UGR8_9HYPH</name>
<reference evidence="1 2" key="1">
    <citation type="submission" date="2019-12" db="EMBL/GenBank/DDBJ databases">
        <title>Rhizobium genotypes associated with high levels of biological nitrogen fixation by grain legumes in a temperate-maritime cropping system.</title>
        <authorList>
            <person name="Maluk M."/>
            <person name="Francesc Ferrando Molina F."/>
            <person name="Lopez Del Egido L."/>
            <person name="Lafos M."/>
            <person name="Langarica-Fuentes A."/>
            <person name="Gebre Yohannes G."/>
            <person name="Young M.W."/>
            <person name="Martin P."/>
            <person name="Gantlett R."/>
            <person name="Kenicer G."/>
            <person name="Hawes C."/>
            <person name="Begg G.S."/>
            <person name="Quilliam R.S."/>
            <person name="Squire G.R."/>
            <person name="Poole P.S."/>
            <person name="Young P.W."/>
            <person name="Iannetta P.M."/>
            <person name="James E.K."/>
        </authorList>
    </citation>
    <scope>NUCLEOTIDE SEQUENCE [LARGE SCALE GENOMIC DNA]</scope>
    <source>
        <strain evidence="1 2">JHI1118</strain>
    </source>
</reference>
<comment type="caution">
    <text evidence="1">The sequence shown here is derived from an EMBL/GenBank/DDBJ whole genome shotgun (WGS) entry which is preliminary data.</text>
</comment>
<proteinExistence type="predicted"/>
<protein>
    <submittedName>
        <fullName evidence="1">Uncharacterized protein</fullName>
    </submittedName>
</protein>
<accession>A0A6L9UGR8</accession>